<feature type="transmembrane region" description="Helical" evidence="1">
    <location>
        <begin position="41"/>
        <end position="60"/>
    </location>
</feature>
<proteinExistence type="predicted"/>
<keyword evidence="1" id="KW-0812">Transmembrane</keyword>
<evidence type="ECO:0000313" key="2">
    <source>
        <dbReference type="EMBL" id="EXM40966.1"/>
    </source>
</evidence>
<feature type="transmembrane region" description="Helical" evidence="1">
    <location>
        <begin position="16"/>
        <end position="35"/>
    </location>
</feature>
<organism evidence="2 3">
    <name type="scientific">Ruminococcus albus SY3</name>
    <dbReference type="NCBI Taxonomy" id="1341156"/>
    <lineage>
        <taxon>Bacteria</taxon>
        <taxon>Bacillati</taxon>
        <taxon>Bacillota</taxon>
        <taxon>Clostridia</taxon>
        <taxon>Eubacteriales</taxon>
        <taxon>Oscillospiraceae</taxon>
        <taxon>Ruminococcus</taxon>
    </lineage>
</organism>
<feature type="transmembrane region" description="Helical" evidence="1">
    <location>
        <begin position="148"/>
        <end position="168"/>
    </location>
</feature>
<comment type="caution">
    <text evidence="2">The sequence shown here is derived from an EMBL/GenBank/DDBJ whole genome shotgun (WGS) entry which is preliminary data.</text>
</comment>
<evidence type="ECO:0008006" key="4">
    <source>
        <dbReference type="Google" id="ProtNLM"/>
    </source>
</evidence>
<dbReference type="EMBL" id="JEOB01000001">
    <property type="protein sequence ID" value="EXM40966.1"/>
    <property type="molecule type" value="Genomic_DNA"/>
</dbReference>
<dbReference type="OrthoDB" id="1819486at2"/>
<dbReference type="AlphaFoldDB" id="A0A011W058"/>
<dbReference type="PANTHER" id="PTHR41309:SF2">
    <property type="entry name" value="MEMBRANE PROTEIN"/>
    <property type="match status" value="1"/>
</dbReference>
<dbReference type="InterPro" id="IPR025699">
    <property type="entry name" value="ABC2_memb-like"/>
</dbReference>
<sequence>MKGLLVKDVLYIRQNSGIFALSLFLTVICAVTTAITGKVPVGIGVEATVFIGSLPMMFIADDRRTGYEKILAYSPISKDDIVKARYLLMLALSLAGGLILSLVLGIGAFIGSAPMGKVLVAALLFMTTMLLFSALFLPLVYYFKKSNAVMLIAMTVSGSIGMGSVILFKKQFDVSAGAAAVMFVTALVMTAVSCVISVRIFRKTDI</sequence>
<keyword evidence="3" id="KW-1185">Reference proteome</keyword>
<reference evidence="2 3" key="1">
    <citation type="submission" date="2013-06" db="EMBL/GenBank/DDBJ databases">
        <title>Rumen cellulosomics: divergent fiber-degrading strategies revealed by comparative genome-wide analysis of six Ruminococcal strains.</title>
        <authorList>
            <person name="Dassa B."/>
            <person name="Borovok I."/>
            <person name="Lamed R."/>
            <person name="Flint H."/>
            <person name="Yeoman C.J."/>
            <person name="White B."/>
            <person name="Bayer E.A."/>
        </authorList>
    </citation>
    <scope>NUCLEOTIDE SEQUENCE [LARGE SCALE GENOMIC DNA]</scope>
    <source>
        <strain evidence="2 3">SY3</strain>
    </source>
</reference>
<dbReference type="RefSeq" id="WP_037284623.1">
    <property type="nucleotide sequence ID" value="NZ_JEOB01000001.1"/>
</dbReference>
<feature type="transmembrane region" description="Helical" evidence="1">
    <location>
        <begin position="174"/>
        <end position="201"/>
    </location>
</feature>
<name>A0A011W058_RUMAL</name>
<gene>
    <name evidence="2" type="ORF">RASY3_01760</name>
</gene>
<dbReference type="PATRIC" id="fig|1341156.4.peg.74"/>
<keyword evidence="1" id="KW-0472">Membrane</keyword>
<dbReference type="Pfam" id="PF13346">
    <property type="entry name" value="ABC2_membrane_5"/>
    <property type="match status" value="1"/>
</dbReference>
<keyword evidence="1" id="KW-1133">Transmembrane helix</keyword>
<protein>
    <recommendedName>
        <fullName evidence="4">ABC-2 transporter permease</fullName>
    </recommendedName>
</protein>
<evidence type="ECO:0000313" key="3">
    <source>
        <dbReference type="Proteomes" id="UP000021369"/>
    </source>
</evidence>
<dbReference type="Proteomes" id="UP000021369">
    <property type="component" value="Unassembled WGS sequence"/>
</dbReference>
<feature type="transmembrane region" description="Helical" evidence="1">
    <location>
        <begin position="86"/>
        <end position="112"/>
    </location>
</feature>
<evidence type="ECO:0000256" key="1">
    <source>
        <dbReference type="SAM" id="Phobius"/>
    </source>
</evidence>
<accession>A0A011W058</accession>
<dbReference type="PANTHER" id="PTHR41309">
    <property type="entry name" value="MEMBRANE PROTEIN-RELATED"/>
    <property type="match status" value="1"/>
</dbReference>
<feature type="transmembrane region" description="Helical" evidence="1">
    <location>
        <begin position="118"/>
        <end position="141"/>
    </location>
</feature>